<name>A0A915U2Y1_9BACT</name>
<comment type="similarity">
    <text evidence="4">Belongs to the MqnA/MqnD family. MqnD subfamily.</text>
</comment>
<dbReference type="InterPro" id="IPR003773">
    <property type="entry name" value="Menaquinone_biosynth"/>
</dbReference>
<dbReference type="KEGG" id="ddu:GF1_22160"/>
<evidence type="ECO:0000313" key="5">
    <source>
        <dbReference type="EMBL" id="BCO09840.1"/>
    </source>
</evidence>
<dbReference type="GO" id="GO:0009234">
    <property type="term" value="P:menaquinone biosynthetic process"/>
    <property type="evidence" value="ECO:0007669"/>
    <property type="project" value="UniProtKB-UniRule"/>
</dbReference>
<dbReference type="Gene3D" id="3.40.190.10">
    <property type="entry name" value="Periplasmic binding protein-like II"/>
    <property type="match status" value="2"/>
</dbReference>
<evidence type="ECO:0000256" key="1">
    <source>
        <dbReference type="ARBA" id="ARBA00004863"/>
    </source>
</evidence>
<sequence length="281" mass="31444">MSSHTLSIGYSPCPNDTFIFYGLVHGLIPLGGCRFSEPRLEDVETLNRWAMAAKLDVTKLSFHALGHVLGDYVMLDSGAALGRGCGPLLVTSSPGPGRPGKEWRIGIPGEYTTAALLLRLFAPECHRLEVLRFDRIMEQVSQGRLDAGVIIHESRFTYVEHGLYCVQDLGAWWEEETGLPVPLGCIAARRSLPEEVLAAVEDGIRQSVLWARTHGDRCRDYIKEHARELDDQVIRSHIGLYVNDFSVEMGEEGREAVEELLRRGRRIGLFPDTPVPPWRSR</sequence>
<proteinExistence type="inferred from homology"/>
<dbReference type="Pfam" id="PF02621">
    <property type="entry name" value="VitK2_biosynth"/>
    <property type="match status" value="1"/>
</dbReference>
<reference evidence="5" key="1">
    <citation type="submission" date="2020-12" db="EMBL/GenBank/DDBJ databases">
        <title>Desulfobium dissulfuricans gen. nov., sp. nov., a novel mesophilic, sulfate-reducing bacterium isolated from a deep-sea hydrothermal vent.</title>
        <authorList>
            <person name="Hashimoto Y."/>
            <person name="Tame A."/>
            <person name="Sawayama S."/>
            <person name="Miyazaki J."/>
            <person name="Takai K."/>
            <person name="Nakagawa S."/>
        </authorList>
    </citation>
    <scope>NUCLEOTIDE SEQUENCE</scope>
    <source>
        <strain evidence="5">GF1</strain>
    </source>
</reference>
<dbReference type="RefSeq" id="WP_267926580.1">
    <property type="nucleotide sequence ID" value="NZ_AP024233.1"/>
</dbReference>
<protein>
    <recommendedName>
        <fullName evidence="4">1,4-dihydroxy-6-naphtoate synthase</fullName>
        <ecNumber evidence="4">4.1.99.29</ecNumber>
    </recommendedName>
    <alternativeName>
        <fullName evidence="4">Menaquinone biosynthetic enzyme MqnD</fullName>
    </alternativeName>
</protein>
<dbReference type="CDD" id="cd13635">
    <property type="entry name" value="PBP2_Ttha1568_Mqnd"/>
    <property type="match status" value="1"/>
</dbReference>
<organism evidence="5 6">
    <name type="scientific">Desulfolithobacter dissulfuricans</name>
    <dbReference type="NCBI Taxonomy" id="2795293"/>
    <lineage>
        <taxon>Bacteria</taxon>
        <taxon>Pseudomonadati</taxon>
        <taxon>Thermodesulfobacteriota</taxon>
        <taxon>Desulfobulbia</taxon>
        <taxon>Desulfobulbales</taxon>
        <taxon>Desulfobulbaceae</taxon>
        <taxon>Desulfolithobacter</taxon>
    </lineage>
</organism>
<accession>A0A915U2Y1</accession>
<dbReference type="AlphaFoldDB" id="A0A915U2Y1"/>
<evidence type="ECO:0000313" key="6">
    <source>
        <dbReference type="Proteomes" id="UP001063350"/>
    </source>
</evidence>
<dbReference type="EMBL" id="AP024233">
    <property type="protein sequence ID" value="BCO09840.1"/>
    <property type="molecule type" value="Genomic_DNA"/>
</dbReference>
<feature type="binding site" evidence="4">
    <location>
        <begin position="59"/>
        <end position="61"/>
    </location>
    <ligand>
        <name>substrate</name>
    </ligand>
</feature>
<comment type="function">
    <text evidence="4">Catalyzes the conversion of cyclic dehypoxanthine futalosine (cyclic DHFL) into 1,4-dihydroxy-6-naphthoate, a step in the biosynthesis of menaquinone (MK, vitamin K2).</text>
</comment>
<dbReference type="SUPFAM" id="SSF53850">
    <property type="entry name" value="Periplasmic binding protein-like II"/>
    <property type="match status" value="1"/>
</dbReference>
<dbReference type="HAMAP" id="MF_00996">
    <property type="entry name" value="MqnD"/>
    <property type="match status" value="1"/>
</dbReference>
<dbReference type="PANTHER" id="PTHR37167">
    <property type="entry name" value="1,4-DIHYDROXY-6-NAPHTOATE SYNTHASE"/>
    <property type="match status" value="1"/>
</dbReference>
<evidence type="ECO:0000256" key="3">
    <source>
        <dbReference type="ARBA" id="ARBA00023239"/>
    </source>
</evidence>
<evidence type="ECO:0000256" key="4">
    <source>
        <dbReference type="HAMAP-Rule" id="MF_00996"/>
    </source>
</evidence>
<evidence type="ECO:0000256" key="2">
    <source>
        <dbReference type="ARBA" id="ARBA00022428"/>
    </source>
</evidence>
<dbReference type="Proteomes" id="UP001063350">
    <property type="component" value="Chromosome"/>
</dbReference>
<feature type="active site" description="Proton acceptor" evidence="4">
    <location>
        <position position="152"/>
    </location>
</feature>
<keyword evidence="3 4" id="KW-0456">Lyase</keyword>
<keyword evidence="6" id="KW-1185">Reference proteome</keyword>
<comment type="catalytic activity">
    <reaction evidence="4">
        <text>cyclic dehypoxanthinylfutalosinate = 1,4-dihydroxy-6-naphthoate + dihydroxyacetone</text>
        <dbReference type="Rhea" id="RHEA:33087"/>
        <dbReference type="ChEBI" id="CHEBI:16016"/>
        <dbReference type="ChEBI" id="CHEBI:64254"/>
        <dbReference type="ChEBI" id="CHEBI:64270"/>
        <dbReference type="EC" id="4.1.99.29"/>
    </reaction>
</comment>
<comment type="pathway">
    <text evidence="1 4">Quinol/quinone metabolism; menaquinone biosynthesis.</text>
</comment>
<keyword evidence="2 4" id="KW-0474">Menaquinone biosynthesis</keyword>
<dbReference type="EC" id="4.1.99.29" evidence="4"/>
<dbReference type="GO" id="GO:0016830">
    <property type="term" value="F:carbon-carbon lyase activity"/>
    <property type="evidence" value="ECO:0007669"/>
    <property type="project" value="UniProtKB-UniRule"/>
</dbReference>
<dbReference type="PANTHER" id="PTHR37167:SF1">
    <property type="entry name" value="1,4-DIHYDROXY-6-NAPHTOATE SYNTHASE"/>
    <property type="match status" value="1"/>
</dbReference>
<dbReference type="InterPro" id="IPR030869">
    <property type="entry name" value="MqnD"/>
</dbReference>
<feature type="binding site" evidence="4">
    <location>
        <begin position="113"/>
        <end position="114"/>
    </location>
    <ligand>
        <name>substrate</name>
    </ligand>
</feature>
<gene>
    <name evidence="4 5" type="primary">mqnD</name>
    <name evidence="5" type="ORF">GF1_22160</name>
</gene>